<dbReference type="AlphaFoldDB" id="A0A378YHH3"/>
<feature type="region of interest" description="Disordered" evidence="1">
    <location>
        <begin position="1"/>
        <end position="25"/>
    </location>
</feature>
<dbReference type="OrthoDB" id="275232at2"/>
<reference evidence="2 3" key="1">
    <citation type="submission" date="2018-06" db="EMBL/GenBank/DDBJ databases">
        <authorList>
            <consortium name="Pathogen Informatics"/>
            <person name="Doyle S."/>
        </authorList>
    </citation>
    <scope>NUCLEOTIDE SEQUENCE [LARGE SCALE GENOMIC DNA]</scope>
    <source>
        <strain evidence="2 3">NCTC1934</strain>
    </source>
</reference>
<evidence type="ECO:0000256" key="1">
    <source>
        <dbReference type="SAM" id="MobiDB-lite"/>
    </source>
</evidence>
<evidence type="ECO:0000313" key="2">
    <source>
        <dbReference type="EMBL" id="SUA76635.1"/>
    </source>
</evidence>
<accession>A0A378YHH3</accession>
<feature type="compositionally biased region" description="Basic and acidic residues" evidence="1">
    <location>
        <begin position="11"/>
        <end position="25"/>
    </location>
</feature>
<sequence length="125" mass="13751">MSRQSSPRLARVYDGRDGDGRPHADRVAVDPAVLDAVLTYLEAAPVVLAARGFDVDEFAPRERDVPLNFRTDGEWVWAGSVPHYLRKYGLPPEPDLLAHMAERGFRIGEVAEAAKDRAVELVIGG</sequence>
<dbReference type="STRING" id="1406858.GCA_000710895_07272"/>
<evidence type="ECO:0000313" key="3">
    <source>
        <dbReference type="Proteomes" id="UP000255467"/>
    </source>
</evidence>
<dbReference type="EMBL" id="UGRY01000002">
    <property type="protein sequence ID" value="SUA76635.1"/>
    <property type="molecule type" value="Genomic_DNA"/>
</dbReference>
<proteinExistence type="predicted"/>
<name>A0A378YHH3_9NOCA</name>
<protein>
    <submittedName>
        <fullName evidence="2">Uncharacterized protein</fullName>
    </submittedName>
</protein>
<dbReference type="Proteomes" id="UP000255467">
    <property type="component" value="Unassembled WGS sequence"/>
</dbReference>
<organism evidence="2 3">
    <name type="scientific">Nocardia otitidiscaviarum</name>
    <dbReference type="NCBI Taxonomy" id="1823"/>
    <lineage>
        <taxon>Bacteria</taxon>
        <taxon>Bacillati</taxon>
        <taxon>Actinomycetota</taxon>
        <taxon>Actinomycetes</taxon>
        <taxon>Mycobacteriales</taxon>
        <taxon>Nocardiaceae</taxon>
        <taxon>Nocardia</taxon>
    </lineage>
</organism>
<dbReference type="RefSeq" id="WP_147287042.1">
    <property type="nucleotide sequence ID" value="NZ_JADLRM010000002.1"/>
</dbReference>
<gene>
    <name evidence="2" type="ORF">NCTC1934_02638</name>
</gene>
<keyword evidence="3" id="KW-1185">Reference proteome</keyword>